<dbReference type="PANTHER" id="PTHR30572:SF18">
    <property type="entry name" value="ABC-TYPE MACROLIDE FAMILY EXPORT SYSTEM PERMEASE COMPONENT 2"/>
    <property type="match status" value="1"/>
</dbReference>
<feature type="transmembrane region" description="Helical" evidence="6">
    <location>
        <begin position="377"/>
        <end position="406"/>
    </location>
</feature>
<dbReference type="AlphaFoldDB" id="A0A4R8DPE1"/>
<sequence>MQKNYLKTALRALWRKKTFTFLNVLGLSVGVGACLVLFLLIRYERSFDDWHPQRDRIYRVLSMWTGGPNGTDRNAGVPIPLVPAVREGFPQFSKVAAVWNIWGAQYTLEGTDKKFVVDNGVMYVEPALYDIFDFPWLAGQPSSLNQPYTMAIEASIATKWFGDWHDAIGKTVVMDHVHSYVITGVMKDHPRNTDLPISIALSYVSFKRHLEREWHDVNSSSTCYALLAPGQTIGRAATQIPAFDALHFKDEKGPQKSSIDFQPLRNIHFNTQVGTYNGYNISPTRLWALALIGAFLLLIACINFINLATAQSVSRAKEIGVRKVLGSTRSTLVFQFLGETALLTMFALLLGCILGEIGAKWLGRLLDMPLGMNAPSLLLFLPLLGIVITVLGGFYPGLVLSGFNPVEAIKSKITPKTVGGLSLRRVLVVFQFAIAQVLVIGTLVVLKQMDYFKTIPLGFNNKFIALVDMPGDSASLRKQAYVKQLVLQEPGVIDASLCSSPPSSGWIWENGFTFENRPKPENWSLSMKMADTNYYRTFGITLLAGRLPYPSDTTREYVVNELATRKLGFAHPADIIGKVVHVGHKMVPIVGVVRDFHSTSLQNELSPLALSTTASTFSTLAVRLDPGQIGSALKRIQADWERTYPEFVYHSVFMEDDMAQFYEGEEQTSKLFRVFAGIALLISCLGLYGLVSFMVVQRTKEVGIRKVLGASIQGIVYLFSREFTLLIGIAFAIAAPLGYYIMTQWLQGFYYRTPMGWVTFGLAIAGSLFIAWLAVGYKAIRAALANPVQSLRTE</sequence>
<feature type="transmembrane region" description="Helical" evidence="6">
    <location>
        <begin position="286"/>
        <end position="310"/>
    </location>
</feature>
<dbReference type="PROSITE" id="PS51257">
    <property type="entry name" value="PROKAR_LIPOPROTEIN"/>
    <property type="match status" value="1"/>
</dbReference>
<evidence type="ECO:0000256" key="6">
    <source>
        <dbReference type="SAM" id="Phobius"/>
    </source>
</evidence>
<feature type="domain" description="ABC3 transporter permease C-terminal" evidence="7">
    <location>
        <begin position="674"/>
        <end position="784"/>
    </location>
</feature>
<feature type="domain" description="MacB-like periplasmic core" evidence="8">
    <location>
        <begin position="20"/>
        <end position="241"/>
    </location>
</feature>
<dbReference type="OrthoDB" id="1451596at2"/>
<keyword evidence="4 6" id="KW-1133">Transmembrane helix</keyword>
<organism evidence="9 10">
    <name type="scientific">Dinghuibacter silviterrae</name>
    <dbReference type="NCBI Taxonomy" id="1539049"/>
    <lineage>
        <taxon>Bacteria</taxon>
        <taxon>Pseudomonadati</taxon>
        <taxon>Bacteroidota</taxon>
        <taxon>Chitinophagia</taxon>
        <taxon>Chitinophagales</taxon>
        <taxon>Chitinophagaceae</taxon>
        <taxon>Dinghuibacter</taxon>
    </lineage>
</organism>
<evidence type="ECO:0000259" key="7">
    <source>
        <dbReference type="Pfam" id="PF02687"/>
    </source>
</evidence>
<proteinExistence type="predicted"/>
<dbReference type="Pfam" id="PF12704">
    <property type="entry name" value="MacB_PCD"/>
    <property type="match status" value="1"/>
</dbReference>
<evidence type="ECO:0000256" key="2">
    <source>
        <dbReference type="ARBA" id="ARBA00022475"/>
    </source>
</evidence>
<keyword evidence="5 6" id="KW-0472">Membrane</keyword>
<dbReference type="Pfam" id="PF02687">
    <property type="entry name" value="FtsX"/>
    <property type="match status" value="2"/>
</dbReference>
<evidence type="ECO:0000313" key="10">
    <source>
        <dbReference type="Proteomes" id="UP000294498"/>
    </source>
</evidence>
<dbReference type="RefSeq" id="WP_133990657.1">
    <property type="nucleotide sequence ID" value="NZ_SODV01000001.1"/>
</dbReference>
<evidence type="ECO:0000256" key="3">
    <source>
        <dbReference type="ARBA" id="ARBA00022692"/>
    </source>
</evidence>
<accession>A0A4R8DPE1</accession>
<evidence type="ECO:0000256" key="1">
    <source>
        <dbReference type="ARBA" id="ARBA00004651"/>
    </source>
</evidence>
<gene>
    <name evidence="9" type="ORF">EDB95_0728</name>
</gene>
<dbReference type="InterPro" id="IPR050250">
    <property type="entry name" value="Macrolide_Exporter_MacB"/>
</dbReference>
<comment type="caution">
    <text evidence="9">The sequence shown here is derived from an EMBL/GenBank/DDBJ whole genome shotgun (WGS) entry which is preliminary data.</text>
</comment>
<feature type="transmembrane region" description="Helical" evidence="6">
    <location>
        <begin position="21"/>
        <end position="41"/>
    </location>
</feature>
<protein>
    <submittedName>
        <fullName evidence="9">Putative permease</fullName>
    </submittedName>
</protein>
<name>A0A4R8DPE1_9BACT</name>
<evidence type="ECO:0000256" key="5">
    <source>
        <dbReference type="ARBA" id="ARBA00023136"/>
    </source>
</evidence>
<dbReference type="Proteomes" id="UP000294498">
    <property type="component" value="Unassembled WGS sequence"/>
</dbReference>
<keyword evidence="10" id="KW-1185">Reference proteome</keyword>
<keyword evidence="3 6" id="KW-0812">Transmembrane</keyword>
<feature type="transmembrane region" description="Helical" evidence="6">
    <location>
        <begin position="754"/>
        <end position="775"/>
    </location>
</feature>
<dbReference type="InterPro" id="IPR003838">
    <property type="entry name" value="ABC3_permease_C"/>
</dbReference>
<feature type="domain" description="ABC3 transporter permease C-terminal" evidence="7">
    <location>
        <begin position="291"/>
        <end position="405"/>
    </location>
</feature>
<evidence type="ECO:0000313" key="9">
    <source>
        <dbReference type="EMBL" id="TDW99718.1"/>
    </source>
</evidence>
<feature type="transmembrane region" description="Helical" evidence="6">
    <location>
        <begin position="723"/>
        <end position="742"/>
    </location>
</feature>
<evidence type="ECO:0000259" key="8">
    <source>
        <dbReference type="Pfam" id="PF12704"/>
    </source>
</evidence>
<dbReference type="InterPro" id="IPR025857">
    <property type="entry name" value="MacB_PCD"/>
</dbReference>
<dbReference type="EMBL" id="SODV01000001">
    <property type="protein sequence ID" value="TDW99718.1"/>
    <property type="molecule type" value="Genomic_DNA"/>
</dbReference>
<dbReference type="GO" id="GO:0005886">
    <property type="term" value="C:plasma membrane"/>
    <property type="evidence" value="ECO:0007669"/>
    <property type="project" value="UniProtKB-SubCell"/>
</dbReference>
<dbReference type="GO" id="GO:0022857">
    <property type="term" value="F:transmembrane transporter activity"/>
    <property type="evidence" value="ECO:0007669"/>
    <property type="project" value="TreeGrafter"/>
</dbReference>
<feature type="transmembrane region" description="Helical" evidence="6">
    <location>
        <begin position="426"/>
        <end position="446"/>
    </location>
</feature>
<evidence type="ECO:0000256" key="4">
    <source>
        <dbReference type="ARBA" id="ARBA00022989"/>
    </source>
</evidence>
<feature type="transmembrane region" description="Helical" evidence="6">
    <location>
        <begin position="674"/>
        <end position="696"/>
    </location>
</feature>
<dbReference type="PANTHER" id="PTHR30572">
    <property type="entry name" value="MEMBRANE COMPONENT OF TRANSPORTER-RELATED"/>
    <property type="match status" value="1"/>
</dbReference>
<reference evidence="9 10" key="1">
    <citation type="submission" date="2019-03" db="EMBL/GenBank/DDBJ databases">
        <title>Genomic Encyclopedia of Type Strains, Phase IV (KMG-IV): sequencing the most valuable type-strain genomes for metagenomic binning, comparative biology and taxonomic classification.</title>
        <authorList>
            <person name="Goeker M."/>
        </authorList>
    </citation>
    <scope>NUCLEOTIDE SEQUENCE [LARGE SCALE GENOMIC DNA]</scope>
    <source>
        <strain evidence="9 10">DSM 100059</strain>
    </source>
</reference>
<feature type="transmembrane region" description="Helical" evidence="6">
    <location>
        <begin position="331"/>
        <end position="357"/>
    </location>
</feature>
<keyword evidence="2" id="KW-1003">Cell membrane</keyword>
<comment type="subcellular location">
    <subcellularLocation>
        <location evidence="1">Cell membrane</location>
        <topology evidence="1">Multi-pass membrane protein</topology>
    </subcellularLocation>
</comment>